<keyword evidence="3" id="KW-1280">Immunoglobulin</keyword>
<evidence type="ECO:0000259" key="4">
    <source>
        <dbReference type="PROSITE" id="PS50835"/>
    </source>
</evidence>
<dbReference type="SMART" id="SM00409">
    <property type="entry name" value="IG"/>
    <property type="match status" value="2"/>
</dbReference>
<protein>
    <recommendedName>
        <fullName evidence="4">Ig-like domain-containing protein</fullName>
    </recommendedName>
</protein>
<feature type="domain" description="Ig-like" evidence="4">
    <location>
        <begin position="3"/>
        <end position="97"/>
    </location>
</feature>
<dbReference type="InterPro" id="IPR003599">
    <property type="entry name" value="Ig_sub"/>
</dbReference>
<dbReference type="GO" id="GO:0019814">
    <property type="term" value="C:immunoglobulin complex"/>
    <property type="evidence" value="ECO:0007669"/>
    <property type="project" value="UniProtKB-KW"/>
</dbReference>
<reference evidence="5 6" key="1">
    <citation type="journal article" date="2019" name="PLoS ONE">
        <title>Genomic analyses reveal an absence of contemporary introgressive admixture between fin whales and blue whales, despite known hybrids.</title>
        <authorList>
            <person name="Westbury M.V."/>
            <person name="Petersen B."/>
            <person name="Lorenzen E.D."/>
        </authorList>
    </citation>
    <scope>NUCLEOTIDE SEQUENCE [LARGE SCALE GENOMIC DNA]</scope>
    <source>
        <strain evidence="5">FinWhale-01</strain>
    </source>
</reference>
<dbReference type="SMART" id="SM00406">
    <property type="entry name" value="IGv"/>
    <property type="match status" value="2"/>
</dbReference>
<dbReference type="Proteomes" id="UP000437017">
    <property type="component" value="Unassembled WGS sequence"/>
</dbReference>
<gene>
    <name evidence="5" type="ORF">E2I00_012552</name>
</gene>
<dbReference type="EMBL" id="SGJD01000900">
    <property type="protein sequence ID" value="KAB0402964.1"/>
    <property type="molecule type" value="Genomic_DNA"/>
</dbReference>
<evidence type="ECO:0000313" key="5">
    <source>
        <dbReference type="EMBL" id="KAB0402964.1"/>
    </source>
</evidence>
<dbReference type="GO" id="GO:0005576">
    <property type="term" value="C:extracellular region"/>
    <property type="evidence" value="ECO:0007669"/>
    <property type="project" value="UniProtKB-ARBA"/>
</dbReference>
<keyword evidence="2" id="KW-1064">Adaptive immunity</keyword>
<dbReference type="InterPro" id="IPR036179">
    <property type="entry name" value="Ig-like_dom_sf"/>
</dbReference>
<dbReference type="AlphaFoldDB" id="A0A6A1Q6L1"/>
<feature type="domain" description="Ig-like" evidence="4">
    <location>
        <begin position="98"/>
        <end position="181"/>
    </location>
</feature>
<dbReference type="Pfam" id="PF07686">
    <property type="entry name" value="V-set"/>
    <property type="match status" value="1"/>
</dbReference>
<organism evidence="5 6">
    <name type="scientific">Balaenoptera physalus</name>
    <name type="common">Fin whale</name>
    <name type="synonym">Balaena physalus</name>
    <dbReference type="NCBI Taxonomy" id="9770"/>
    <lineage>
        <taxon>Eukaryota</taxon>
        <taxon>Metazoa</taxon>
        <taxon>Chordata</taxon>
        <taxon>Craniata</taxon>
        <taxon>Vertebrata</taxon>
        <taxon>Euteleostomi</taxon>
        <taxon>Mammalia</taxon>
        <taxon>Eutheria</taxon>
        <taxon>Laurasiatheria</taxon>
        <taxon>Artiodactyla</taxon>
        <taxon>Whippomorpha</taxon>
        <taxon>Cetacea</taxon>
        <taxon>Mysticeti</taxon>
        <taxon>Balaenopteridae</taxon>
        <taxon>Balaenoptera</taxon>
    </lineage>
</organism>
<dbReference type="InterPro" id="IPR013783">
    <property type="entry name" value="Ig-like_fold"/>
</dbReference>
<dbReference type="InterPro" id="IPR050199">
    <property type="entry name" value="IgHV"/>
</dbReference>
<sequence>VLSQVQLQELGPRLVKPSQTLSLTCAVSGFCITTNAYDWTWIRHLLRKELEDISRNKFSLQLSSVTTEDTALYNCVLSDLTLQESGPGLVKPSQTLSLTCAVSGGSVTSSYYWNWICPRPGKGLEWMEYWTGSTSYNAVFQGRISITADTSKNQFSLQLSSVTTEDTAVYYCATDSERKSV</sequence>
<dbReference type="OrthoDB" id="9611696at2759"/>
<evidence type="ECO:0000256" key="2">
    <source>
        <dbReference type="ARBA" id="ARBA00023130"/>
    </source>
</evidence>
<dbReference type="SUPFAM" id="SSF48726">
    <property type="entry name" value="Immunoglobulin"/>
    <property type="match status" value="2"/>
</dbReference>
<dbReference type="InterPro" id="IPR007110">
    <property type="entry name" value="Ig-like_dom"/>
</dbReference>
<name>A0A6A1Q6L1_BALPH</name>
<evidence type="ECO:0000256" key="1">
    <source>
        <dbReference type="ARBA" id="ARBA00022859"/>
    </source>
</evidence>
<dbReference type="InterPro" id="IPR013106">
    <property type="entry name" value="Ig_V-set"/>
</dbReference>
<proteinExistence type="predicted"/>
<keyword evidence="6" id="KW-1185">Reference proteome</keyword>
<feature type="non-terminal residue" evidence="5">
    <location>
        <position position="1"/>
    </location>
</feature>
<evidence type="ECO:0000256" key="3">
    <source>
        <dbReference type="ARBA" id="ARBA00043265"/>
    </source>
</evidence>
<dbReference type="FunFam" id="2.60.40.10:FF:002426">
    <property type="entry name" value="Immunoglobulin heavy variable V15-2"/>
    <property type="match status" value="1"/>
</dbReference>
<dbReference type="Gene3D" id="2.60.40.10">
    <property type="entry name" value="Immunoglobulins"/>
    <property type="match status" value="3"/>
</dbReference>
<keyword evidence="1" id="KW-0391">Immunity</keyword>
<dbReference type="PROSITE" id="PS50835">
    <property type="entry name" value="IG_LIKE"/>
    <property type="match status" value="2"/>
</dbReference>
<evidence type="ECO:0000313" key="6">
    <source>
        <dbReference type="Proteomes" id="UP000437017"/>
    </source>
</evidence>
<dbReference type="GO" id="GO:0002250">
    <property type="term" value="P:adaptive immune response"/>
    <property type="evidence" value="ECO:0007669"/>
    <property type="project" value="UniProtKB-KW"/>
</dbReference>
<accession>A0A6A1Q6L1</accession>
<comment type="caution">
    <text evidence="5">The sequence shown here is derived from an EMBL/GenBank/DDBJ whole genome shotgun (WGS) entry which is preliminary data.</text>
</comment>
<dbReference type="PANTHER" id="PTHR23266">
    <property type="entry name" value="IMMUNOGLOBULIN HEAVY CHAIN"/>
    <property type="match status" value="1"/>
</dbReference>